<dbReference type="PROSITE" id="PS00134">
    <property type="entry name" value="TRYPSIN_HIS"/>
    <property type="match status" value="1"/>
</dbReference>
<dbReference type="InterPro" id="IPR009003">
    <property type="entry name" value="Peptidase_S1_PA"/>
</dbReference>
<name>A0A927C313_9GAMM</name>
<dbReference type="InterPro" id="IPR018114">
    <property type="entry name" value="TRYPSIN_HIS"/>
</dbReference>
<gene>
    <name evidence="2" type="ORF">IB286_09410</name>
</gene>
<dbReference type="AlphaFoldDB" id="A0A927C313"/>
<comment type="caution">
    <text evidence="2">The sequence shown here is derived from an EMBL/GenBank/DDBJ whole genome shotgun (WGS) entry which is preliminary data.</text>
</comment>
<keyword evidence="3" id="KW-1185">Reference proteome</keyword>
<dbReference type="RefSeq" id="WP_190764794.1">
    <property type="nucleotide sequence ID" value="NZ_JACXLD010000004.1"/>
</dbReference>
<sequence>MPFLFMSLLLLLCVFSDHSYADEACPAPFFPLSFESDLLINQQQSATLLSLQNRAQQCPQLAADLAQLYFWGNSQLAANWQKAKSFLSAHPEAIRYARTLGELHRLESASEAERISAQNLLRLQLDDFGLQRDKTLAAWHQYQALTAENAAQLSGGYNLDKGYEVWREPHHQLGKLLVYADLASGERFDTQCTANVINGRWLITAAHCVFIPAELGQGKLLSVSFLPFEAGSGLLSAQAVNAIWVGRAFDPSLRMQGDVLSYTGADIALLELAKPLLHRQGQHEFSPQWVVSEGAALSAPVITTGFPKDAPWARLRQFQCAASLFDPSRKEGVYTLSCLMQAGQSGSLIYDVQGHWLGVLSASVNGEQSVARFFSQPLIEEIKQITEQREGRVQFFQKLDWLPVVKETVGRDAFSK</sequence>
<keyword evidence="1" id="KW-0732">Signal</keyword>
<reference evidence="2" key="1">
    <citation type="submission" date="2020-09" db="EMBL/GenBank/DDBJ databases">
        <authorList>
            <person name="Yoon J.-W."/>
        </authorList>
    </citation>
    <scope>NUCLEOTIDE SEQUENCE</scope>
    <source>
        <strain evidence="2">KMU-158</strain>
    </source>
</reference>
<accession>A0A927C313</accession>
<dbReference type="InterPro" id="IPR043504">
    <property type="entry name" value="Peptidase_S1_PA_chymotrypsin"/>
</dbReference>
<dbReference type="Proteomes" id="UP000610558">
    <property type="component" value="Unassembled WGS sequence"/>
</dbReference>
<proteinExistence type="predicted"/>
<dbReference type="SUPFAM" id="SSF50494">
    <property type="entry name" value="Trypsin-like serine proteases"/>
    <property type="match status" value="1"/>
</dbReference>
<organism evidence="2 3">
    <name type="scientific">Spongiibacter pelagi</name>
    <dbReference type="NCBI Taxonomy" id="2760804"/>
    <lineage>
        <taxon>Bacteria</taxon>
        <taxon>Pseudomonadati</taxon>
        <taxon>Pseudomonadota</taxon>
        <taxon>Gammaproteobacteria</taxon>
        <taxon>Cellvibrionales</taxon>
        <taxon>Spongiibacteraceae</taxon>
        <taxon>Spongiibacter</taxon>
    </lineage>
</organism>
<evidence type="ECO:0000256" key="1">
    <source>
        <dbReference type="SAM" id="SignalP"/>
    </source>
</evidence>
<dbReference type="EMBL" id="JACXLD010000004">
    <property type="protein sequence ID" value="MBD2859223.1"/>
    <property type="molecule type" value="Genomic_DNA"/>
</dbReference>
<dbReference type="GO" id="GO:0006508">
    <property type="term" value="P:proteolysis"/>
    <property type="evidence" value="ECO:0007669"/>
    <property type="project" value="InterPro"/>
</dbReference>
<dbReference type="GO" id="GO:0004252">
    <property type="term" value="F:serine-type endopeptidase activity"/>
    <property type="evidence" value="ECO:0007669"/>
    <property type="project" value="InterPro"/>
</dbReference>
<dbReference type="Gene3D" id="2.40.10.10">
    <property type="entry name" value="Trypsin-like serine proteases"/>
    <property type="match status" value="2"/>
</dbReference>
<evidence type="ECO:0000313" key="3">
    <source>
        <dbReference type="Proteomes" id="UP000610558"/>
    </source>
</evidence>
<protein>
    <submittedName>
        <fullName evidence="2">Trypsin-like peptidase domain-containing protein</fullName>
    </submittedName>
</protein>
<dbReference type="Pfam" id="PF13365">
    <property type="entry name" value="Trypsin_2"/>
    <property type="match status" value="1"/>
</dbReference>
<feature type="chain" id="PRO_5036996477" evidence="1">
    <location>
        <begin position="22"/>
        <end position="416"/>
    </location>
</feature>
<feature type="signal peptide" evidence="1">
    <location>
        <begin position="1"/>
        <end position="21"/>
    </location>
</feature>
<evidence type="ECO:0000313" key="2">
    <source>
        <dbReference type="EMBL" id="MBD2859223.1"/>
    </source>
</evidence>